<dbReference type="EMBL" id="QGGU01000026">
    <property type="protein sequence ID" value="PWK40566.1"/>
    <property type="molecule type" value="Genomic_DNA"/>
</dbReference>
<dbReference type="RefSeq" id="WP_109765179.1">
    <property type="nucleotide sequence ID" value="NZ_QGGU01000026.1"/>
</dbReference>
<name>A0A316F4P0_9GAMM</name>
<reference evidence="1 2" key="1">
    <citation type="submission" date="2018-05" db="EMBL/GenBank/DDBJ databases">
        <title>Genomic Encyclopedia of Type Strains, Phase IV (KMG-IV): sequencing the most valuable type-strain genomes for metagenomic binning, comparative biology and taxonomic classification.</title>
        <authorList>
            <person name="Goeker M."/>
        </authorList>
    </citation>
    <scope>NUCLEOTIDE SEQUENCE [LARGE SCALE GENOMIC DNA]</scope>
    <source>
        <strain evidence="1 2">DSM 25350</strain>
    </source>
</reference>
<dbReference type="AlphaFoldDB" id="A0A316F4P0"/>
<organism evidence="1 2">
    <name type="scientific">Pleionea mediterranea</name>
    <dbReference type="NCBI Taxonomy" id="523701"/>
    <lineage>
        <taxon>Bacteria</taxon>
        <taxon>Pseudomonadati</taxon>
        <taxon>Pseudomonadota</taxon>
        <taxon>Gammaproteobacteria</taxon>
        <taxon>Oceanospirillales</taxon>
        <taxon>Pleioneaceae</taxon>
        <taxon>Pleionea</taxon>
    </lineage>
</organism>
<evidence type="ECO:0000313" key="2">
    <source>
        <dbReference type="Proteomes" id="UP000245790"/>
    </source>
</evidence>
<protein>
    <submittedName>
        <fullName evidence="1">Uncharacterized protein</fullName>
    </submittedName>
</protein>
<evidence type="ECO:0000313" key="1">
    <source>
        <dbReference type="EMBL" id="PWK40566.1"/>
    </source>
</evidence>
<gene>
    <name evidence="1" type="ORF">C8D97_1263</name>
</gene>
<comment type="caution">
    <text evidence="1">The sequence shown here is derived from an EMBL/GenBank/DDBJ whole genome shotgun (WGS) entry which is preliminary data.</text>
</comment>
<dbReference type="OrthoDB" id="9834859at2"/>
<dbReference type="Proteomes" id="UP000245790">
    <property type="component" value="Unassembled WGS sequence"/>
</dbReference>
<accession>A0A316F4P0</accession>
<proteinExistence type="predicted"/>
<sequence>MENYGTIFFRNDKKIADIEEFVTNSVLANLDITLEEINENGEIVELSVMGGSSTEDNIESAMESLSKHNFNFVKAYITGDEDPWCMLLWVENNIVRSEDISGGIYEYIAECEDSELDDYEDLRDAKEKGPSLYFTEKLDSWKQGIESCDLSEIESEVTSIINYSNF</sequence>
<keyword evidence="2" id="KW-1185">Reference proteome</keyword>